<dbReference type="AlphaFoldDB" id="A0A7C4EV09"/>
<name>A0A7C4EV09_9BACT</name>
<dbReference type="Pfam" id="PF10105">
    <property type="entry name" value="DUF2344"/>
    <property type="match status" value="1"/>
</dbReference>
<dbReference type="EMBL" id="DTGT01000033">
    <property type="protein sequence ID" value="HGH59876.1"/>
    <property type="molecule type" value="Genomic_DNA"/>
</dbReference>
<dbReference type="Pfam" id="PF19864">
    <property type="entry name" value="Radical_SAM_N2"/>
    <property type="match status" value="1"/>
</dbReference>
<dbReference type="PANTHER" id="PTHR42731:SF1">
    <property type="entry name" value="RADICAL SAM DOMAIN PROTEIN"/>
    <property type="match status" value="1"/>
</dbReference>
<reference evidence="2" key="1">
    <citation type="journal article" date="2020" name="mSystems">
        <title>Genome- and Community-Level Interaction Insights into Carbon Utilization and Element Cycling Functions of Hydrothermarchaeota in Hydrothermal Sediment.</title>
        <authorList>
            <person name="Zhou Z."/>
            <person name="Liu Y."/>
            <person name="Xu W."/>
            <person name="Pan J."/>
            <person name="Luo Z.H."/>
            <person name="Li M."/>
        </authorList>
    </citation>
    <scope>NUCLEOTIDE SEQUENCE [LARGE SCALE GENOMIC DNA]</scope>
    <source>
        <strain evidence="2">SpSt-769</strain>
    </source>
</reference>
<dbReference type="PANTHER" id="PTHR42731">
    <property type="entry name" value="SLL1084 PROTEIN"/>
    <property type="match status" value="1"/>
</dbReference>
<dbReference type="SFLD" id="SFLDG01082">
    <property type="entry name" value="B12-binding_domain_containing"/>
    <property type="match status" value="1"/>
</dbReference>
<sequence>MNTISTASPHLFAATPEMRLRPEHYLSVQRPARYVGREINSVIKDLGSVEFHMALAFPDVYEIGMSHLGLKILYSIVNAHPRLYAERVFAPWPDMEKIMRDQGVPLTTMETGTALKELDVLGFSLQYELCATTVLQMLDLGRIPLRSQDRSQADPLVIAGGPVVLNPAPMSRFIDAFVIGEAEEVILEIAQRYIHWKRSGQSRTELLRCMKAISGVYVPALHEPQETVKKRVVDDLNQAPFPTRLIVPSCEAVHDRIGVKIARGCTRGCRFCQAGMVYRPVRERSPSSIIDLVMTSLQETGYEEVALLSLSSGDYSHIADLIETLNRTLAPRKVAISLPSLRTDTFDSRMAQEIRKVRKTGFTLAPEAGTERLRRIINKGNTEEDLESALTKAFECGWQSVKLYFMIGLPLETDADLEGIAHLARKAVKLACGRKITVSVSSFVPKAHTPFQWAEQIDIAEIKRRQSHVRRSLQKMRLKVKFHTPEMSFVEGLLARGDEAISKVIETAYSKGARFDGWDDQLQLPIWLDAMAQHDLDPARYLRARNLDETLPWDFIDAGVSKEFLVDEWRKALREEGSQDCRSGQCLGCGACDFDKIYPRLALPLTRDISIEATSSSGAVQPSPRRFRLQYAKKGFMTLLGHHDIERSFHRAFRRAGLELAYSQGFHPHPRMRFSPPLGMGVESECEFVDFDILDYHGGPDSLLDILRTALPPNLWPVSLEETALNEPVFSGRIRYIRYHISVENVISPDALEERIREFHESAALVMTDERKGRRRERDLKTWIADFDAKDARLELVVKVSPEGAVNPREAARLILKLTEKEALSLKISKTAVQVEASGGGQQSG</sequence>
<proteinExistence type="predicted"/>
<gene>
    <name evidence="2" type="ORF">ENV54_01110</name>
</gene>
<dbReference type="InterPro" id="IPR023404">
    <property type="entry name" value="rSAM_horseshoe"/>
</dbReference>
<evidence type="ECO:0000313" key="2">
    <source>
        <dbReference type="EMBL" id="HGH59876.1"/>
    </source>
</evidence>
<dbReference type="InterPro" id="IPR023862">
    <property type="entry name" value="CHP03960_rSAM"/>
</dbReference>
<dbReference type="NCBIfam" id="TIGR03936">
    <property type="entry name" value="sam_1_link_chp"/>
    <property type="match status" value="1"/>
</dbReference>
<dbReference type="NCBIfam" id="TIGR03960">
    <property type="entry name" value="rSAM_fuse_unch"/>
    <property type="match status" value="1"/>
</dbReference>
<dbReference type="SFLD" id="SFLDS00029">
    <property type="entry name" value="Radical_SAM"/>
    <property type="match status" value="1"/>
</dbReference>
<dbReference type="CDD" id="cd01335">
    <property type="entry name" value="Radical_SAM"/>
    <property type="match status" value="1"/>
</dbReference>
<dbReference type="Gene3D" id="3.80.30.20">
    <property type="entry name" value="tm_1862 like domain"/>
    <property type="match status" value="1"/>
</dbReference>
<evidence type="ECO:0000259" key="1">
    <source>
        <dbReference type="PROSITE" id="PS51918"/>
    </source>
</evidence>
<comment type="caution">
    <text evidence="2">The sequence shown here is derived from an EMBL/GenBank/DDBJ whole genome shotgun (WGS) entry which is preliminary data.</text>
</comment>
<dbReference type="SMART" id="SM00729">
    <property type="entry name" value="Elp3"/>
    <property type="match status" value="1"/>
</dbReference>
<accession>A0A7C4EV09</accession>
<feature type="domain" description="Radical SAM core" evidence="1">
    <location>
        <begin position="251"/>
        <end position="479"/>
    </location>
</feature>
<organism evidence="2">
    <name type="scientific">Desulfomonile tiedjei</name>
    <dbReference type="NCBI Taxonomy" id="2358"/>
    <lineage>
        <taxon>Bacteria</taxon>
        <taxon>Pseudomonadati</taxon>
        <taxon>Thermodesulfobacteriota</taxon>
        <taxon>Desulfomonilia</taxon>
        <taxon>Desulfomonilales</taxon>
        <taxon>Desulfomonilaceae</taxon>
        <taxon>Desulfomonile</taxon>
    </lineage>
</organism>
<dbReference type="InterPro" id="IPR058240">
    <property type="entry name" value="rSAM_sf"/>
</dbReference>
<dbReference type="GO" id="GO:0003824">
    <property type="term" value="F:catalytic activity"/>
    <property type="evidence" value="ECO:0007669"/>
    <property type="project" value="InterPro"/>
</dbReference>
<protein>
    <submittedName>
        <fullName evidence="2">TIGR03960 family B12-binding radical SAM protein</fullName>
    </submittedName>
</protein>
<dbReference type="InterPro" id="IPR045784">
    <property type="entry name" value="Radical_SAM_N2"/>
</dbReference>
<dbReference type="Pfam" id="PF04055">
    <property type="entry name" value="Radical_SAM"/>
    <property type="match status" value="1"/>
</dbReference>
<dbReference type="GO" id="GO:0051536">
    <property type="term" value="F:iron-sulfur cluster binding"/>
    <property type="evidence" value="ECO:0007669"/>
    <property type="project" value="InterPro"/>
</dbReference>
<dbReference type="InterPro" id="IPR006638">
    <property type="entry name" value="Elp3/MiaA/NifB-like_rSAM"/>
</dbReference>
<dbReference type="SUPFAM" id="SSF102114">
    <property type="entry name" value="Radical SAM enzymes"/>
    <property type="match status" value="1"/>
</dbReference>
<dbReference type="InterPro" id="IPR007197">
    <property type="entry name" value="rSAM"/>
</dbReference>
<dbReference type="InterPro" id="IPR018768">
    <property type="entry name" value="DUF2344"/>
</dbReference>
<dbReference type="PROSITE" id="PS51918">
    <property type="entry name" value="RADICAL_SAM"/>
    <property type="match status" value="1"/>
</dbReference>